<dbReference type="SMART" id="SM00389">
    <property type="entry name" value="HOX"/>
    <property type="match status" value="1"/>
</dbReference>
<evidence type="ECO:0000256" key="4">
    <source>
        <dbReference type="SAM" id="Coils"/>
    </source>
</evidence>
<dbReference type="Gene3D" id="1.10.10.60">
    <property type="entry name" value="Homeodomain-like"/>
    <property type="match status" value="1"/>
</dbReference>
<comment type="caution">
    <text evidence="6">The sequence shown here is derived from an EMBL/GenBank/DDBJ whole genome shotgun (WGS) entry which is preliminary data.</text>
</comment>
<organism evidence="6 7">
    <name type="scientific">Trifolium medium</name>
    <dbReference type="NCBI Taxonomy" id="97028"/>
    <lineage>
        <taxon>Eukaryota</taxon>
        <taxon>Viridiplantae</taxon>
        <taxon>Streptophyta</taxon>
        <taxon>Embryophyta</taxon>
        <taxon>Tracheophyta</taxon>
        <taxon>Spermatophyta</taxon>
        <taxon>Magnoliopsida</taxon>
        <taxon>eudicotyledons</taxon>
        <taxon>Gunneridae</taxon>
        <taxon>Pentapetalae</taxon>
        <taxon>rosids</taxon>
        <taxon>fabids</taxon>
        <taxon>Fabales</taxon>
        <taxon>Fabaceae</taxon>
        <taxon>Papilionoideae</taxon>
        <taxon>50 kb inversion clade</taxon>
        <taxon>NPAAA clade</taxon>
        <taxon>Hologalegina</taxon>
        <taxon>IRL clade</taxon>
        <taxon>Trifolieae</taxon>
        <taxon>Trifolium</taxon>
    </lineage>
</organism>
<keyword evidence="2 3" id="KW-0238">DNA-binding</keyword>
<dbReference type="PANTHER" id="PTHR45950:SF10">
    <property type="entry name" value="HOMEOBOX-LEUCINE ZIPPER PROTEIN REVOLUTA"/>
    <property type="match status" value="1"/>
</dbReference>
<feature type="DNA-binding region" description="Homeobox" evidence="2">
    <location>
        <begin position="18"/>
        <end position="81"/>
    </location>
</feature>
<dbReference type="Proteomes" id="UP000265520">
    <property type="component" value="Unassembled WGS sequence"/>
</dbReference>
<dbReference type="GO" id="GO:0003677">
    <property type="term" value="F:DNA binding"/>
    <property type="evidence" value="ECO:0007669"/>
    <property type="project" value="UniProtKB-UniRule"/>
</dbReference>
<dbReference type="SUPFAM" id="SSF46689">
    <property type="entry name" value="Homeodomain-like"/>
    <property type="match status" value="1"/>
</dbReference>
<dbReference type="Pfam" id="PF00046">
    <property type="entry name" value="Homeodomain"/>
    <property type="match status" value="1"/>
</dbReference>
<dbReference type="AlphaFoldDB" id="A0A392QPL6"/>
<dbReference type="GO" id="GO:0005634">
    <property type="term" value="C:nucleus"/>
    <property type="evidence" value="ECO:0007669"/>
    <property type="project" value="UniProtKB-SubCell"/>
</dbReference>
<dbReference type="InterPro" id="IPR044830">
    <property type="entry name" value="HD-Zip_III"/>
</dbReference>
<keyword evidence="4" id="KW-0175">Coiled coil</keyword>
<keyword evidence="2 3" id="KW-0539">Nucleus</keyword>
<feature type="non-terminal residue" evidence="6">
    <location>
        <position position="127"/>
    </location>
</feature>
<proteinExistence type="predicted"/>
<feature type="domain" description="Homeobox" evidence="5">
    <location>
        <begin position="16"/>
        <end position="80"/>
    </location>
</feature>
<reference evidence="6 7" key="1">
    <citation type="journal article" date="2018" name="Front. Plant Sci.">
        <title>Red Clover (Trifolium pratense) and Zigzag Clover (T. medium) - A Picture of Genomic Similarities and Differences.</title>
        <authorList>
            <person name="Dluhosova J."/>
            <person name="Istvanek J."/>
            <person name="Nedelnik J."/>
            <person name="Repkova J."/>
        </authorList>
    </citation>
    <scope>NUCLEOTIDE SEQUENCE [LARGE SCALE GENOMIC DNA]</scope>
    <source>
        <strain evidence="7">cv. 10/8</strain>
        <tissue evidence="6">Leaf</tissue>
    </source>
</reference>
<evidence type="ECO:0000256" key="2">
    <source>
        <dbReference type="PROSITE-ProRule" id="PRU00108"/>
    </source>
</evidence>
<name>A0A392QPL6_9FABA</name>
<comment type="subcellular location">
    <subcellularLocation>
        <location evidence="1 2 3">Nucleus</location>
    </subcellularLocation>
</comment>
<evidence type="ECO:0000256" key="1">
    <source>
        <dbReference type="ARBA" id="ARBA00004123"/>
    </source>
</evidence>
<feature type="coiled-coil region" evidence="4">
    <location>
        <begin position="86"/>
        <end position="124"/>
    </location>
</feature>
<accession>A0A392QPL6</accession>
<protein>
    <submittedName>
        <fullName evidence="6">Homeobox-leucine zipper protein REVOLUTA-like</fullName>
    </submittedName>
</protein>
<dbReference type="InterPro" id="IPR001356">
    <property type="entry name" value="HD"/>
</dbReference>
<sequence>MAMAVAQRDNSIERHIDSSGKYVRYTAEQIEALEKVYVECPKPSSLRRQQLIRENPVLSNIEPKQIKVWFQNRRCREKQRKESSELQTLNRRLAAMNKLLTEENDRLQKQVSQLVNENGFMRQQINT</sequence>
<dbReference type="GO" id="GO:0003700">
    <property type="term" value="F:DNA-binding transcription factor activity"/>
    <property type="evidence" value="ECO:0007669"/>
    <property type="project" value="InterPro"/>
</dbReference>
<keyword evidence="2 3" id="KW-0371">Homeobox</keyword>
<evidence type="ECO:0000313" key="7">
    <source>
        <dbReference type="Proteomes" id="UP000265520"/>
    </source>
</evidence>
<evidence type="ECO:0000259" key="5">
    <source>
        <dbReference type="PROSITE" id="PS50071"/>
    </source>
</evidence>
<dbReference type="CDD" id="cd00086">
    <property type="entry name" value="homeodomain"/>
    <property type="match status" value="1"/>
</dbReference>
<dbReference type="PANTHER" id="PTHR45950">
    <property type="entry name" value="HOMEOBOX-LEUCINE ZIPPER PROTEIN ATHB-14"/>
    <property type="match status" value="1"/>
</dbReference>
<keyword evidence="7" id="KW-1185">Reference proteome</keyword>
<evidence type="ECO:0000313" key="6">
    <source>
        <dbReference type="EMBL" id="MCI25476.1"/>
    </source>
</evidence>
<dbReference type="PROSITE" id="PS50071">
    <property type="entry name" value="HOMEOBOX_2"/>
    <property type="match status" value="1"/>
</dbReference>
<dbReference type="EMBL" id="LXQA010147418">
    <property type="protein sequence ID" value="MCI25476.1"/>
    <property type="molecule type" value="Genomic_DNA"/>
</dbReference>
<dbReference type="InterPro" id="IPR009057">
    <property type="entry name" value="Homeodomain-like_sf"/>
</dbReference>
<evidence type="ECO:0000256" key="3">
    <source>
        <dbReference type="RuleBase" id="RU000682"/>
    </source>
</evidence>